<dbReference type="InterPro" id="IPR027417">
    <property type="entry name" value="P-loop_NTPase"/>
</dbReference>
<sequence length="330" mass="37880">MVTLHCSDREDGTRVRVVDTPGVMDTVKSNDQTLAKIYEAMSLCPNGFNALILVMKFGCRYTKEEKDSLNVLKTYFGSTFLKDFGIVIMTKGDSFDLEHANNKMTFRDWLELQNKEQGNQVAQVLQECNGRCVLFYNIGKKFDAKKNLCVTELLNIVKAEIHSPYNSEHIREAKVMREKVINKLNTPILHTTVQERLSLLIEQIQRDIKNKTLSYEATLAKLNALDKEFVSVKGGFKELTQYVAIKASIDNIRSRLQQLRSIKDKNKQNDELMIILKELEIWKVLPEECGAFTSEFLEVMQSTLNIFKNSLVVPKERENESKCIIDLPLD</sequence>
<dbReference type="SUPFAM" id="SSF52540">
    <property type="entry name" value="P-loop containing nucleoside triphosphate hydrolases"/>
    <property type="match status" value="1"/>
</dbReference>
<protein>
    <recommendedName>
        <fullName evidence="4">AIG1-type G domain-containing protein</fullName>
    </recommendedName>
</protein>
<accession>A0AAV2I0F4</accession>
<name>A0AAV2I0F4_LYMST</name>
<feature type="domain" description="AIG1-type G" evidence="4">
    <location>
        <begin position="1"/>
        <end position="174"/>
    </location>
</feature>
<dbReference type="Gene3D" id="3.40.50.300">
    <property type="entry name" value="P-loop containing nucleotide triphosphate hydrolases"/>
    <property type="match status" value="1"/>
</dbReference>
<evidence type="ECO:0000313" key="5">
    <source>
        <dbReference type="EMBL" id="CAL1540020.1"/>
    </source>
</evidence>
<dbReference type="InterPro" id="IPR045058">
    <property type="entry name" value="GIMA/IAN/Toc"/>
</dbReference>
<evidence type="ECO:0000313" key="6">
    <source>
        <dbReference type="Proteomes" id="UP001497497"/>
    </source>
</evidence>
<dbReference type="InterPro" id="IPR006703">
    <property type="entry name" value="G_AIG1"/>
</dbReference>
<keyword evidence="3" id="KW-0342">GTP-binding</keyword>
<dbReference type="PROSITE" id="PS51720">
    <property type="entry name" value="G_AIG1"/>
    <property type="match status" value="1"/>
</dbReference>
<evidence type="ECO:0000256" key="1">
    <source>
        <dbReference type="ARBA" id="ARBA00008535"/>
    </source>
</evidence>
<dbReference type="PANTHER" id="PTHR10903">
    <property type="entry name" value="GTPASE, IMAP FAMILY MEMBER-RELATED"/>
    <property type="match status" value="1"/>
</dbReference>
<dbReference type="Proteomes" id="UP001497497">
    <property type="component" value="Unassembled WGS sequence"/>
</dbReference>
<gene>
    <name evidence="5" type="ORF">GSLYS_00013753001</name>
</gene>
<dbReference type="Pfam" id="PF04548">
    <property type="entry name" value="AIG1"/>
    <property type="match status" value="1"/>
</dbReference>
<proteinExistence type="inferred from homology"/>
<comment type="caution">
    <text evidence="5">The sequence shown here is derived from an EMBL/GenBank/DDBJ whole genome shotgun (WGS) entry which is preliminary data.</text>
</comment>
<evidence type="ECO:0000256" key="3">
    <source>
        <dbReference type="ARBA" id="ARBA00023134"/>
    </source>
</evidence>
<keyword evidence="6" id="KW-1185">Reference proteome</keyword>
<dbReference type="GO" id="GO:0005525">
    <property type="term" value="F:GTP binding"/>
    <property type="evidence" value="ECO:0007669"/>
    <property type="project" value="UniProtKB-KW"/>
</dbReference>
<evidence type="ECO:0000259" key="4">
    <source>
        <dbReference type="PROSITE" id="PS51720"/>
    </source>
</evidence>
<keyword evidence="2" id="KW-0547">Nucleotide-binding</keyword>
<dbReference type="AlphaFoldDB" id="A0AAV2I0F4"/>
<dbReference type="PANTHER" id="PTHR10903:SF184">
    <property type="entry name" value="GTP-BINDING PROTEIN A"/>
    <property type="match status" value="1"/>
</dbReference>
<organism evidence="5 6">
    <name type="scientific">Lymnaea stagnalis</name>
    <name type="common">Great pond snail</name>
    <name type="synonym">Helix stagnalis</name>
    <dbReference type="NCBI Taxonomy" id="6523"/>
    <lineage>
        <taxon>Eukaryota</taxon>
        <taxon>Metazoa</taxon>
        <taxon>Spiralia</taxon>
        <taxon>Lophotrochozoa</taxon>
        <taxon>Mollusca</taxon>
        <taxon>Gastropoda</taxon>
        <taxon>Heterobranchia</taxon>
        <taxon>Euthyneura</taxon>
        <taxon>Panpulmonata</taxon>
        <taxon>Hygrophila</taxon>
        <taxon>Lymnaeoidea</taxon>
        <taxon>Lymnaeidae</taxon>
        <taxon>Lymnaea</taxon>
    </lineage>
</organism>
<evidence type="ECO:0000256" key="2">
    <source>
        <dbReference type="ARBA" id="ARBA00022741"/>
    </source>
</evidence>
<reference evidence="5 6" key="1">
    <citation type="submission" date="2024-04" db="EMBL/GenBank/DDBJ databases">
        <authorList>
            <consortium name="Genoscope - CEA"/>
            <person name="William W."/>
        </authorList>
    </citation>
    <scope>NUCLEOTIDE SEQUENCE [LARGE SCALE GENOMIC DNA]</scope>
</reference>
<comment type="similarity">
    <text evidence="1">Belongs to the TRAFAC class TrmE-Era-EngA-EngB-Septin-like GTPase superfamily. AIG1/Toc34/Toc159-like paraseptin GTPase family. IAN subfamily.</text>
</comment>
<dbReference type="EMBL" id="CAXITT010000367">
    <property type="protein sequence ID" value="CAL1540020.1"/>
    <property type="molecule type" value="Genomic_DNA"/>
</dbReference>